<dbReference type="AlphaFoldDB" id="A0A4Y7KJL4"/>
<dbReference type="EMBL" id="CM010721">
    <property type="protein sequence ID" value="RZC72139.1"/>
    <property type="molecule type" value="Genomic_DNA"/>
</dbReference>
<dbReference type="Proteomes" id="UP000316621">
    <property type="component" value="Chromosome 7"/>
</dbReference>
<accession>A0A4Y7KJL4</accession>
<protein>
    <submittedName>
        <fullName evidence="2">Uncharacterized protein</fullName>
    </submittedName>
</protein>
<reference evidence="2 3" key="1">
    <citation type="journal article" date="2018" name="Science">
        <title>The opium poppy genome and morphinan production.</title>
        <authorList>
            <person name="Guo L."/>
            <person name="Winzer T."/>
            <person name="Yang X."/>
            <person name="Li Y."/>
            <person name="Ning Z."/>
            <person name="He Z."/>
            <person name="Teodor R."/>
            <person name="Lu Y."/>
            <person name="Bowser T.A."/>
            <person name="Graham I.A."/>
            <person name="Ye K."/>
        </authorList>
    </citation>
    <scope>NUCLEOTIDE SEQUENCE [LARGE SCALE GENOMIC DNA]</scope>
    <source>
        <strain evidence="3">cv. HN1</strain>
        <tissue evidence="2">Leaves</tissue>
    </source>
</reference>
<keyword evidence="1" id="KW-1133">Transmembrane helix</keyword>
<proteinExistence type="predicted"/>
<evidence type="ECO:0000313" key="2">
    <source>
        <dbReference type="EMBL" id="RZC72139.1"/>
    </source>
</evidence>
<feature type="transmembrane region" description="Helical" evidence="1">
    <location>
        <begin position="12"/>
        <end position="39"/>
    </location>
</feature>
<name>A0A4Y7KJL4_PAPSO</name>
<evidence type="ECO:0000313" key="3">
    <source>
        <dbReference type="Proteomes" id="UP000316621"/>
    </source>
</evidence>
<organism evidence="2 3">
    <name type="scientific">Papaver somniferum</name>
    <name type="common">Opium poppy</name>
    <dbReference type="NCBI Taxonomy" id="3469"/>
    <lineage>
        <taxon>Eukaryota</taxon>
        <taxon>Viridiplantae</taxon>
        <taxon>Streptophyta</taxon>
        <taxon>Embryophyta</taxon>
        <taxon>Tracheophyta</taxon>
        <taxon>Spermatophyta</taxon>
        <taxon>Magnoliopsida</taxon>
        <taxon>Ranunculales</taxon>
        <taxon>Papaveraceae</taxon>
        <taxon>Papaveroideae</taxon>
        <taxon>Papaver</taxon>
    </lineage>
</organism>
<gene>
    <name evidence="2" type="ORF">C5167_035327</name>
</gene>
<keyword evidence="1" id="KW-0812">Transmembrane</keyword>
<evidence type="ECO:0000256" key="1">
    <source>
        <dbReference type="SAM" id="Phobius"/>
    </source>
</evidence>
<keyword evidence="3" id="KW-1185">Reference proteome</keyword>
<keyword evidence="1" id="KW-0472">Membrane</keyword>
<dbReference type="Gramene" id="RZC72139">
    <property type="protein sequence ID" value="RZC72139"/>
    <property type="gene ID" value="C5167_035327"/>
</dbReference>
<sequence>MSKRKNNKKSISLIRTVISCTIFVISSATLISVHLHIFLYSKVTVFSDSTAYKLPSLNAANRNGDIDKLWKAPPNKDFVPCADPSSEYSLPRESRGYLPVHTNGGFNQMRVGVLVMHMHLYNMLCVEIGVKIVAMLSIF</sequence>